<dbReference type="AlphaFoldDB" id="M7YU74"/>
<evidence type="ECO:0000313" key="1">
    <source>
        <dbReference type="EMBL" id="EMS51077.1"/>
    </source>
</evidence>
<accession>M7YU74</accession>
<name>M7YU74_TRIUA</name>
<sequence>MELAWTARRYKVCPTKYLASQNIGQGFVCPKRLEALNSGMAKRESPSPPGEGTTPAVKKRWFF</sequence>
<organism evidence="1">
    <name type="scientific">Triticum urartu</name>
    <name type="common">Red wild einkorn</name>
    <name type="synonym">Crithodium urartu</name>
    <dbReference type="NCBI Taxonomy" id="4572"/>
    <lineage>
        <taxon>Eukaryota</taxon>
        <taxon>Viridiplantae</taxon>
        <taxon>Streptophyta</taxon>
        <taxon>Embryophyta</taxon>
        <taxon>Tracheophyta</taxon>
        <taxon>Spermatophyta</taxon>
        <taxon>Magnoliopsida</taxon>
        <taxon>Liliopsida</taxon>
        <taxon>Poales</taxon>
        <taxon>Poaceae</taxon>
        <taxon>BOP clade</taxon>
        <taxon>Pooideae</taxon>
        <taxon>Triticodae</taxon>
        <taxon>Triticeae</taxon>
        <taxon>Triticinae</taxon>
        <taxon>Triticum</taxon>
    </lineage>
</organism>
<proteinExistence type="predicted"/>
<gene>
    <name evidence="1" type="ORF">TRIUR3_12894</name>
</gene>
<protein>
    <submittedName>
        <fullName evidence="1">Uncharacterized protein</fullName>
    </submittedName>
</protein>
<dbReference type="EMBL" id="KD224313">
    <property type="protein sequence ID" value="EMS51077.1"/>
    <property type="molecule type" value="Genomic_DNA"/>
</dbReference>
<reference evidence="1" key="1">
    <citation type="journal article" date="2013" name="Nature">
        <title>Draft genome of the wheat A-genome progenitor Triticum urartu.</title>
        <authorList>
            <person name="Ling H.Q."/>
            <person name="Zhao S."/>
            <person name="Liu D."/>
            <person name="Wang J."/>
            <person name="Sun H."/>
            <person name="Zhang C."/>
            <person name="Fan H."/>
            <person name="Li D."/>
            <person name="Dong L."/>
            <person name="Tao Y."/>
            <person name="Gao C."/>
            <person name="Wu H."/>
            <person name="Li Y."/>
            <person name="Cui Y."/>
            <person name="Guo X."/>
            <person name="Zheng S."/>
            <person name="Wang B."/>
            <person name="Yu K."/>
            <person name="Liang Q."/>
            <person name="Yang W."/>
            <person name="Lou X."/>
            <person name="Chen J."/>
            <person name="Feng M."/>
            <person name="Jian J."/>
            <person name="Zhang X."/>
            <person name="Luo G."/>
            <person name="Jiang Y."/>
            <person name="Liu J."/>
            <person name="Wang Z."/>
            <person name="Sha Y."/>
            <person name="Zhang B."/>
            <person name="Wu H."/>
            <person name="Tang D."/>
            <person name="Shen Q."/>
            <person name="Xue P."/>
            <person name="Zou S."/>
            <person name="Wang X."/>
            <person name="Liu X."/>
            <person name="Wang F."/>
            <person name="Yang Y."/>
            <person name="An X."/>
            <person name="Dong Z."/>
            <person name="Zhang K."/>
            <person name="Zhang X."/>
            <person name="Luo M.C."/>
            <person name="Dvorak J."/>
            <person name="Tong Y."/>
            <person name="Wang J."/>
            <person name="Yang H."/>
            <person name="Li Z."/>
            <person name="Wang D."/>
            <person name="Zhang A."/>
            <person name="Wang J."/>
        </authorList>
    </citation>
    <scope>NUCLEOTIDE SEQUENCE</scope>
</reference>